<dbReference type="GO" id="GO:0005525">
    <property type="term" value="F:GTP binding"/>
    <property type="evidence" value="ECO:0007669"/>
    <property type="project" value="UniProtKB-KW"/>
</dbReference>
<reference evidence="5" key="2">
    <citation type="submission" date="2020-11" db="EMBL/GenBank/DDBJ databases">
        <authorList>
            <person name="McCartney M.A."/>
            <person name="Auch B."/>
            <person name="Kono T."/>
            <person name="Mallez S."/>
            <person name="Becker A."/>
            <person name="Gohl D.M."/>
            <person name="Silverstein K.A.T."/>
            <person name="Koren S."/>
            <person name="Bechman K.B."/>
            <person name="Herman A."/>
            <person name="Abrahante J.E."/>
            <person name="Garbe J."/>
        </authorList>
    </citation>
    <scope>NUCLEOTIDE SEQUENCE</scope>
    <source>
        <strain evidence="5">Duluth1</strain>
        <tissue evidence="5">Whole animal</tissue>
    </source>
</reference>
<comment type="caution">
    <text evidence="5">The sequence shown here is derived from an EMBL/GenBank/DDBJ whole genome shotgun (WGS) entry which is preliminary data.</text>
</comment>
<evidence type="ECO:0000256" key="1">
    <source>
        <dbReference type="ARBA" id="ARBA00009636"/>
    </source>
</evidence>
<evidence type="ECO:0000256" key="4">
    <source>
        <dbReference type="ARBA" id="ARBA00023134"/>
    </source>
</evidence>
<proteinExistence type="inferred from homology"/>
<dbReference type="GO" id="GO:0005874">
    <property type="term" value="C:microtubule"/>
    <property type="evidence" value="ECO:0007669"/>
    <property type="project" value="UniProtKB-KW"/>
</dbReference>
<keyword evidence="6" id="KW-1185">Reference proteome</keyword>
<organism evidence="5 6">
    <name type="scientific">Dreissena polymorpha</name>
    <name type="common">Zebra mussel</name>
    <name type="synonym">Mytilus polymorpha</name>
    <dbReference type="NCBI Taxonomy" id="45954"/>
    <lineage>
        <taxon>Eukaryota</taxon>
        <taxon>Metazoa</taxon>
        <taxon>Spiralia</taxon>
        <taxon>Lophotrochozoa</taxon>
        <taxon>Mollusca</taxon>
        <taxon>Bivalvia</taxon>
        <taxon>Autobranchia</taxon>
        <taxon>Heteroconchia</taxon>
        <taxon>Euheterodonta</taxon>
        <taxon>Imparidentia</taxon>
        <taxon>Neoheterodontei</taxon>
        <taxon>Myida</taxon>
        <taxon>Dreissenoidea</taxon>
        <taxon>Dreissenidae</taxon>
        <taxon>Dreissena</taxon>
    </lineage>
</organism>
<keyword evidence="2" id="KW-0493">Microtubule</keyword>
<protein>
    <recommendedName>
        <fullName evidence="7">Tubulin/FtsZ GTPase domain-containing protein</fullName>
    </recommendedName>
</protein>
<dbReference type="SUPFAM" id="SSF52490">
    <property type="entry name" value="Tubulin nucleotide-binding domain-like"/>
    <property type="match status" value="1"/>
</dbReference>
<keyword evidence="4" id="KW-0342">GTP-binding</keyword>
<dbReference type="AlphaFoldDB" id="A0A9D4EH82"/>
<dbReference type="Gene3D" id="3.40.50.1440">
    <property type="entry name" value="Tubulin/FtsZ, GTPase domain"/>
    <property type="match status" value="1"/>
</dbReference>
<dbReference type="Proteomes" id="UP000828390">
    <property type="component" value="Unassembled WGS sequence"/>
</dbReference>
<accession>A0A9D4EH82</accession>
<evidence type="ECO:0008006" key="7">
    <source>
        <dbReference type="Google" id="ProtNLM"/>
    </source>
</evidence>
<keyword evidence="3" id="KW-0547">Nucleotide-binding</keyword>
<gene>
    <name evidence="5" type="ORF">DPMN_157079</name>
</gene>
<dbReference type="InterPro" id="IPR000217">
    <property type="entry name" value="Tubulin"/>
</dbReference>
<sequence length="91" mass="10501">MLDKFFYEPVHVKVGQPLEFQLIAEISCCMDLFVYADEVRTGLYRQLFNPEQLSTGKEVAANNYARGHCTTGKEIVDLLLDRIRKLVKLCF</sequence>
<evidence type="ECO:0000313" key="6">
    <source>
        <dbReference type="Proteomes" id="UP000828390"/>
    </source>
</evidence>
<evidence type="ECO:0000256" key="2">
    <source>
        <dbReference type="ARBA" id="ARBA00022701"/>
    </source>
</evidence>
<comment type="similarity">
    <text evidence="1">Belongs to the tubulin family.</text>
</comment>
<name>A0A9D4EH82_DREPO</name>
<evidence type="ECO:0000256" key="3">
    <source>
        <dbReference type="ARBA" id="ARBA00022741"/>
    </source>
</evidence>
<dbReference type="InterPro" id="IPR036525">
    <property type="entry name" value="Tubulin/FtsZ_GTPase_sf"/>
</dbReference>
<dbReference type="PANTHER" id="PTHR11588">
    <property type="entry name" value="TUBULIN"/>
    <property type="match status" value="1"/>
</dbReference>
<dbReference type="GO" id="GO:0007017">
    <property type="term" value="P:microtubule-based process"/>
    <property type="evidence" value="ECO:0007669"/>
    <property type="project" value="InterPro"/>
</dbReference>
<reference evidence="5" key="1">
    <citation type="journal article" date="2019" name="bioRxiv">
        <title>The Genome of the Zebra Mussel, Dreissena polymorpha: A Resource for Invasive Species Research.</title>
        <authorList>
            <person name="McCartney M.A."/>
            <person name="Auch B."/>
            <person name="Kono T."/>
            <person name="Mallez S."/>
            <person name="Zhang Y."/>
            <person name="Obille A."/>
            <person name="Becker A."/>
            <person name="Abrahante J.E."/>
            <person name="Garbe J."/>
            <person name="Badalamenti J.P."/>
            <person name="Herman A."/>
            <person name="Mangelson H."/>
            <person name="Liachko I."/>
            <person name="Sullivan S."/>
            <person name="Sone E.D."/>
            <person name="Koren S."/>
            <person name="Silverstein K.A.T."/>
            <person name="Beckman K.B."/>
            <person name="Gohl D.M."/>
        </authorList>
    </citation>
    <scope>NUCLEOTIDE SEQUENCE</scope>
    <source>
        <strain evidence="5">Duluth1</strain>
        <tissue evidence="5">Whole animal</tissue>
    </source>
</reference>
<evidence type="ECO:0000313" key="5">
    <source>
        <dbReference type="EMBL" id="KAH3779278.1"/>
    </source>
</evidence>
<dbReference type="EMBL" id="JAIWYP010000008">
    <property type="protein sequence ID" value="KAH3779278.1"/>
    <property type="molecule type" value="Genomic_DNA"/>
</dbReference>
<dbReference type="PRINTS" id="PR01161">
    <property type="entry name" value="TUBULIN"/>
</dbReference>